<keyword evidence="5" id="KW-0547">Nucleotide-binding</keyword>
<dbReference type="SUPFAM" id="SSF52540">
    <property type="entry name" value="P-loop containing nucleoside triphosphate hydrolases"/>
    <property type="match status" value="1"/>
</dbReference>
<dbReference type="GO" id="GO:0016887">
    <property type="term" value="F:ATP hydrolysis activity"/>
    <property type="evidence" value="ECO:0007669"/>
    <property type="project" value="InterPro"/>
</dbReference>
<protein>
    <submittedName>
        <fullName evidence="12">Macrolide export ATP-binding/permease protein MacB</fullName>
        <ecNumber evidence="12">3.6.3.-</ecNumber>
    </submittedName>
</protein>
<dbReference type="InterPro" id="IPR003439">
    <property type="entry name" value="ABC_transporter-like_ATP-bd"/>
</dbReference>
<feature type="transmembrane region" description="Helical" evidence="10">
    <location>
        <begin position="746"/>
        <end position="766"/>
    </location>
</feature>
<evidence type="ECO:0000256" key="5">
    <source>
        <dbReference type="ARBA" id="ARBA00022741"/>
    </source>
</evidence>
<dbReference type="InterPro" id="IPR017871">
    <property type="entry name" value="ABC_transporter-like_CS"/>
</dbReference>
<keyword evidence="3" id="KW-1003">Cell membrane</keyword>
<dbReference type="InterPro" id="IPR003593">
    <property type="entry name" value="AAA+_ATPase"/>
</dbReference>
<keyword evidence="8 10" id="KW-0472">Membrane</keyword>
<dbReference type="AlphaFoldDB" id="A0A1C6FTR1"/>
<dbReference type="CDD" id="cd03255">
    <property type="entry name" value="ABC_MJ0796_LolCDE_FtsE"/>
    <property type="match status" value="1"/>
</dbReference>
<comment type="subcellular location">
    <subcellularLocation>
        <location evidence="1">Cell inner membrane</location>
        <topology evidence="1">Multi-pass membrane protein</topology>
    </subcellularLocation>
</comment>
<comment type="similarity">
    <text evidence="9">Belongs to the ABC transporter superfamily. Macrolide exporter (TC 3.A.1.122) family.</text>
</comment>
<dbReference type="Gene3D" id="3.40.50.300">
    <property type="entry name" value="P-loop containing nucleotide triphosphate hydrolases"/>
    <property type="match status" value="1"/>
</dbReference>
<keyword evidence="4 10" id="KW-0812">Transmembrane</keyword>
<dbReference type="SMART" id="SM00382">
    <property type="entry name" value="AAA"/>
    <property type="match status" value="1"/>
</dbReference>
<dbReference type="InterPro" id="IPR017911">
    <property type="entry name" value="MacB-like_ATP-bd"/>
</dbReference>
<dbReference type="GO" id="GO:0005886">
    <property type="term" value="C:plasma membrane"/>
    <property type="evidence" value="ECO:0007669"/>
    <property type="project" value="UniProtKB-SubCell"/>
</dbReference>
<organism evidence="12">
    <name type="scientific">uncultured Anaerotruncus sp</name>
    <dbReference type="NCBI Taxonomy" id="905011"/>
    <lineage>
        <taxon>Bacteria</taxon>
        <taxon>Bacillati</taxon>
        <taxon>Bacillota</taxon>
        <taxon>Clostridia</taxon>
        <taxon>Eubacteriales</taxon>
        <taxon>Oscillospiraceae</taxon>
        <taxon>Anaerotruncus</taxon>
        <taxon>environmental samples</taxon>
    </lineage>
</organism>
<dbReference type="Pfam" id="PF00005">
    <property type="entry name" value="ABC_tran"/>
    <property type="match status" value="1"/>
</dbReference>
<keyword evidence="12" id="KW-0378">Hydrolase</keyword>
<reference evidence="12" key="1">
    <citation type="submission" date="2015-09" db="EMBL/GenBank/DDBJ databases">
        <authorList>
            <consortium name="Pathogen Informatics"/>
        </authorList>
    </citation>
    <scope>NUCLEOTIDE SEQUENCE</scope>
    <source>
        <strain evidence="12">2789STDY5834896</strain>
    </source>
</reference>
<dbReference type="GO" id="GO:0022857">
    <property type="term" value="F:transmembrane transporter activity"/>
    <property type="evidence" value="ECO:0007669"/>
    <property type="project" value="UniProtKB-ARBA"/>
</dbReference>
<dbReference type="GO" id="GO:0098796">
    <property type="term" value="C:membrane protein complex"/>
    <property type="evidence" value="ECO:0007669"/>
    <property type="project" value="UniProtKB-ARBA"/>
</dbReference>
<evidence type="ECO:0000313" key="12">
    <source>
        <dbReference type="EMBL" id="SCJ36204.1"/>
    </source>
</evidence>
<feature type="domain" description="ABC transporter" evidence="11">
    <location>
        <begin position="2"/>
        <end position="240"/>
    </location>
</feature>
<feature type="transmembrane region" description="Helical" evidence="10">
    <location>
        <begin position="700"/>
        <end position="726"/>
    </location>
</feature>
<dbReference type="GO" id="GO:0005524">
    <property type="term" value="F:ATP binding"/>
    <property type="evidence" value="ECO:0007669"/>
    <property type="project" value="UniProtKB-KW"/>
</dbReference>
<dbReference type="PANTHER" id="PTHR42798">
    <property type="entry name" value="LIPOPROTEIN-RELEASING SYSTEM ATP-BINDING PROTEIN LOLD"/>
    <property type="match status" value="1"/>
</dbReference>
<keyword evidence="6 12" id="KW-0067">ATP-binding</keyword>
<evidence type="ECO:0000256" key="9">
    <source>
        <dbReference type="ARBA" id="ARBA00038388"/>
    </source>
</evidence>
<evidence type="ECO:0000256" key="1">
    <source>
        <dbReference type="ARBA" id="ARBA00004429"/>
    </source>
</evidence>
<evidence type="ECO:0000256" key="8">
    <source>
        <dbReference type="ARBA" id="ARBA00023136"/>
    </source>
</evidence>
<dbReference type="EMBL" id="FMHG01000001">
    <property type="protein sequence ID" value="SCJ36204.1"/>
    <property type="molecule type" value="Genomic_DNA"/>
</dbReference>
<evidence type="ECO:0000259" key="11">
    <source>
        <dbReference type="PROSITE" id="PS50893"/>
    </source>
</evidence>
<keyword evidence="7 10" id="KW-1133">Transmembrane helix</keyword>
<name>A0A1C6FTR1_9FIRM</name>
<evidence type="ECO:0000256" key="10">
    <source>
        <dbReference type="SAM" id="Phobius"/>
    </source>
</evidence>
<dbReference type="InterPro" id="IPR003838">
    <property type="entry name" value="ABC3_permease_C"/>
</dbReference>
<evidence type="ECO:0000256" key="7">
    <source>
        <dbReference type="ARBA" id="ARBA00022989"/>
    </source>
</evidence>
<gene>
    <name evidence="12" type="primary">macB_1</name>
    <name evidence="12" type="ORF">SAMEA3545359_00103</name>
</gene>
<keyword evidence="2" id="KW-0813">Transport</keyword>
<sequence length="783" mass="85269">MLQLKKITKRYTTGTFTQTALDGIDLEFRPSEFVAVLGPSGSGKTTFLNIIGGLDQYDSGDLVINGRSTKDFKDRDWDAYRNNSVGFIFQSYNLIGHLSIVDNVEMGLTLSGVSRAEKHQKATEALKRVGLADHLHKRPGQLSGGQMQRVAIARALAGDPDIILADEPTGALDTHTSVQIMELIREIAKDKLVIMVTHNPQLAEDYADRIVQFRDGQVIADSDPVVHTGESERGYTLKKTSMNFLTALKLSGKNISTKKGRTALTAFASSIGIIGIALVLSLSNGFDKQISLFESDTLSGFPVMITQQAVEMDMDTMIEQHSQMMGSQKRPDEYPDKKQVLPYDPAQNSMVHQNTFTQEYLDYVEHIDGSLLSGISYTRTVNMNLLHQDDSGDVTAASTSNLNFAAYPTSLKEGGEDYLQSSYDLLAGSYPKEDTDLVLIVDSYNQIDQNILTQLGIDSSGPVDFDDIVGKTFKIAPNDLYYTQIGNWFTVDSSAEHLRQIYDSEDCITVKIAGILRADQDTKLQVLSAGVAYSDKLTQRFIDSAQDSAIVKAQQEADYNVLTGQRFDDAAAAGNHGGSQNAATKEQILAALGGDSTPYMIALYPVDFAAKEKVTTYLADYNQGRDSADQVIYTDMAATFTSLSGGIMDAITLVLVAFAAVSLVVSLIMIGIITYISVLERTREIGVLRALGARKKDITRVFNAETFIIGACSGLMGIGIAYLLTFPVNHILKNLTDLSNVAQLNPVHAILLVVVSVALTMLGGMIPARLAAKKDPVEALRSE</sequence>
<proteinExistence type="inferred from homology"/>
<dbReference type="FunFam" id="3.40.50.300:FF:000032">
    <property type="entry name" value="Export ABC transporter ATP-binding protein"/>
    <property type="match status" value="1"/>
</dbReference>
<feature type="transmembrane region" description="Helical" evidence="10">
    <location>
        <begin position="650"/>
        <end position="679"/>
    </location>
</feature>
<accession>A0A1C6FTR1</accession>
<feature type="transmembrane region" description="Helical" evidence="10">
    <location>
        <begin position="263"/>
        <end position="282"/>
    </location>
</feature>
<evidence type="ECO:0000256" key="3">
    <source>
        <dbReference type="ARBA" id="ARBA00022475"/>
    </source>
</evidence>
<dbReference type="PROSITE" id="PS50893">
    <property type="entry name" value="ABC_TRANSPORTER_2"/>
    <property type="match status" value="1"/>
</dbReference>
<dbReference type="Pfam" id="PF02687">
    <property type="entry name" value="FtsX"/>
    <property type="match status" value="1"/>
</dbReference>
<dbReference type="InterPro" id="IPR027417">
    <property type="entry name" value="P-loop_NTPase"/>
</dbReference>
<evidence type="ECO:0000256" key="4">
    <source>
        <dbReference type="ARBA" id="ARBA00022692"/>
    </source>
</evidence>
<evidence type="ECO:0000256" key="2">
    <source>
        <dbReference type="ARBA" id="ARBA00022448"/>
    </source>
</evidence>
<dbReference type="PANTHER" id="PTHR42798:SF6">
    <property type="entry name" value="CELL DIVISION ATP-BINDING PROTEIN FTSE"/>
    <property type="match status" value="1"/>
</dbReference>
<dbReference type="EC" id="3.6.3.-" evidence="12"/>
<dbReference type="PROSITE" id="PS00211">
    <property type="entry name" value="ABC_TRANSPORTER_1"/>
    <property type="match status" value="1"/>
</dbReference>
<evidence type="ECO:0000256" key="6">
    <source>
        <dbReference type="ARBA" id="ARBA00022840"/>
    </source>
</evidence>